<evidence type="ECO:0000256" key="3">
    <source>
        <dbReference type="ARBA" id="ARBA00023082"/>
    </source>
</evidence>
<evidence type="ECO:0000259" key="6">
    <source>
        <dbReference type="Pfam" id="PF08281"/>
    </source>
</evidence>
<dbReference type="InterPro" id="IPR039425">
    <property type="entry name" value="RNA_pol_sigma-70-like"/>
</dbReference>
<organism evidence="7 8">
    <name type="scientific">Nocardioides fonticola</name>
    <dbReference type="NCBI Taxonomy" id="450363"/>
    <lineage>
        <taxon>Bacteria</taxon>
        <taxon>Bacillati</taxon>
        <taxon>Actinomycetota</taxon>
        <taxon>Actinomycetes</taxon>
        <taxon>Propionibacteriales</taxon>
        <taxon>Nocardioidaceae</taxon>
        <taxon>Nocardioides</taxon>
    </lineage>
</organism>
<dbReference type="PANTHER" id="PTHR43133:SF52">
    <property type="entry name" value="ECF RNA POLYMERASE SIGMA FACTOR SIGL"/>
    <property type="match status" value="1"/>
</dbReference>
<dbReference type="Gene3D" id="1.10.1740.10">
    <property type="match status" value="1"/>
</dbReference>
<dbReference type="Gene3D" id="1.10.10.10">
    <property type="entry name" value="Winged helix-like DNA-binding domain superfamily/Winged helix DNA-binding domain"/>
    <property type="match status" value="1"/>
</dbReference>
<dbReference type="SUPFAM" id="SSF88659">
    <property type="entry name" value="Sigma3 and sigma4 domains of RNA polymerase sigma factors"/>
    <property type="match status" value="1"/>
</dbReference>
<dbReference type="EMBL" id="BAAAZH010000031">
    <property type="protein sequence ID" value="GAA4127653.1"/>
    <property type="molecule type" value="Genomic_DNA"/>
</dbReference>
<dbReference type="SUPFAM" id="SSF88946">
    <property type="entry name" value="Sigma2 domain of RNA polymerase sigma factors"/>
    <property type="match status" value="1"/>
</dbReference>
<evidence type="ECO:0000313" key="7">
    <source>
        <dbReference type="EMBL" id="GAA4127653.1"/>
    </source>
</evidence>
<evidence type="ECO:0000256" key="1">
    <source>
        <dbReference type="ARBA" id="ARBA00010641"/>
    </source>
</evidence>
<dbReference type="InterPro" id="IPR013324">
    <property type="entry name" value="RNA_pol_sigma_r3/r4-like"/>
</dbReference>
<evidence type="ECO:0000313" key="8">
    <source>
        <dbReference type="Proteomes" id="UP001501495"/>
    </source>
</evidence>
<comment type="similarity">
    <text evidence="1">Belongs to the sigma-70 factor family. ECF subfamily.</text>
</comment>
<accession>A0ABP7XXW7</accession>
<dbReference type="InterPro" id="IPR013249">
    <property type="entry name" value="RNA_pol_sigma70_r4_t2"/>
</dbReference>
<keyword evidence="3" id="KW-0731">Sigma factor</keyword>
<keyword evidence="4" id="KW-0238">DNA-binding</keyword>
<dbReference type="InterPro" id="IPR014284">
    <property type="entry name" value="RNA_pol_sigma-70_dom"/>
</dbReference>
<keyword evidence="8" id="KW-1185">Reference proteome</keyword>
<comment type="caution">
    <text evidence="7">The sequence shown here is derived from an EMBL/GenBank/DDBJ whole genome shotgun (WGS) entry which is preliminary data.</text>
</comment>
<dbReference type="InterPro" id="IPR013325">
    <property type="entry name" value="RNA_pol_sigma_r2"/>
</dbReference>
<dbReference type="PANTHER" id="PTHR43133">
    <property type="entry name" value="RNA POLYMERASE ECF-TYPE SIGMA FACTO"/>
    <property type="match status" value="1"/>
</dbReference>
<protein>
    <recommendedName>
        <fullName evidence="6">RNA polymerase sigma factor 70 region 4 type 2 domain-containing protein</fullName>
    </recommendedName>
</protein>
<keyword evidence="2" id="KW-0805">Transcription regulation</keyword>
<evidence type="ECO:0000256" key="2">
    <source>
        <dbReference type="ARBA" id="ARBA00023015"/>
    </source>
</evidence>
<sequence length="197" mass="21805">MEPQDQAASMPGVEPADLDIGAVYLQHGDAMWGMALSMLRGDEERAKDIVQAVMLTIVAKKPTGVRNWEAFLVHAVKMKIYDLWKSSAHQHERLRLEEATPLEGERLGGDDLALDPLVVFEEAEARIATVTEVREALAELRTTHPVEHDVLMKAKSEGQTSKEIAAEMGVSDSRVRQHLMAARSELSKILDARGGER</sequence>
<dbReference type="InterPro" id="IPR036388">
    <property type="entry name" value="WH-like_DNA-bd_sf"/>
</dbReference>
<proteinExistence type="inferred from homology"/>
<dbReference type="Proteomes" id="UP001501495">
    <property type="component" value="Unassembled WGS sequence"/>
</dbReference>
<gene>
    <name evidence="7" type="ORF">GCM10022215_38340</name>
</gene>
<dbReference type="NCBIfam" id="TIGR02937">
    <property type="entry name" value="sigma70-ECF"/>
    <property type="match status" value="1"/>
</dbReference>
<keyword evidence="5" id="KW-0804">Transcription</keyword>
<evidence type="ECO:0000256" key="5">
    <source>
        <dbReference type="ARBA" id="ARBA00023163"/>
    </source>
</evidence>
<dbReference type="Pfam" id="PF08281">
    <property type="entry name" value="Sigma70_r4_2"/>
    <property type="match status" value="1"/>
</dbReference>
<evidence type="ECO:0000256" key="4">
    <source>
        <dbReference type="ARBA" id="ARBA00023125"/>
    </source>
</evidence>
<reference evidence="8" key="1">
    <citation type="journal article" date="2019" name="Int. J. Syst. Evol. Microbiol.">
        <title>The Global Catalogue of Microorganisms (GCM) 10K type strain sequencing project: providing services to taxonomists for standard genome sequencing and annotation.</title>
        <authorList>
            <consortium name="The Broad Institute Genomics Platform"/>
            <consortium name="The Broad Institute Genome Sequencing Center for Infectious Disease"/>
            <person name="Wu L."/>
            <person name="Ma J."/>
        </authorList>
    </citation>
    <scope>NUCLEOTIDE SEQUENCE [LARGE SCALE GENOMIC DNA]</scope>
    <source>
        <strain evidence="8">JCM 16703</strain>
    </source>
</reference>
<feature type="domain" description="RNA polymerase sigma factor 70 region 4 type 2" evidence="6">
    <location>
        <begin position="145"/>
        <end position="186"/>
    </location>
</feature>
<name>A0ABP7XXW7_9ACTN</name>